<accession>A0A9X0HNA3</accession>
<name>A0A9X0HNA3_SOLP1</name>
<evidence type="ECO:0000313" key="3">
    <source>
        <dbReference type="Proteomes" id="UP000054223"/>
    </source>
</evidence>
<dbReference type="GO" id="GO:0030246">
    <property type="term" value="F:carbohydrate binding"/>
    <property type="evidence" value="ECO:0007669"/>
    <property type="project" value="InterPro"/>
</dbReference>
<dbReference type="Pfam" id="PF06452">
    <property type="entry name" value="CBM9_1"/>
    <property type="match status" value="1"/>
</dbReference>
<feature type="domain" description="Carbohydrate-binding" evidence="1">
    <location>
        <begin position="22"/>
        <end position="228"/>
    </location>
</feature>
<reference evidence="2 3" key="1">
    <citation type="submission" date="2015-11" db="EMBL/GenBank/DDBJ databases">
        <title>Solirubrum puertoriconensis gen. nov. an environmental bacteria isolated in Puerto Rico.</title>
        <authorList>
            <person name="Cuebas-Irizarry M.F."/>
            <person name="Montalvo-Rodriguez R."/>
        </authorList>
    </citation>
    <scope>NUCLEOTIDE SEQUENCE [LARGE SCALE GENOMIC DNA]</scope>
    <source>
        <strain evidence="2 3">MC1A</strain>
    </source>
</reference>
<evidence type="ECO:0000313" key="2">
    <source>
        <dbReference type="EMBL" id="KUG09176.1"/>
    </source>
</evidence>
<dbReference type="AlphaFoldDB" id="A0A9X0HNA3"/>
<protein>
    <submittedName>
        <fullName evidence="2">Sugar-binding protein</fullName>
    </submittedName>
</protein>
<dbReference type="GO" id="GO:0016052">
    <property type="term" value="P:carbohydrate catabolic process"/>
    <property type="evidence" value="ECO:0007669"/>
    <property type="project" value="InterPro"/>
</dbReference>
<dbReference type="EMBL" id="LNAL01000005">
    <property type="protein sequence ID" value="KUG09176.1"/>
    <property type="molecule type" value="Genomic_DNA"/>
</dbReference>
<dbReference type="CDD" id="cd00241">
    <property type="entry name" value="DOMON_like"/>
    <property type="match status" value="1"/>
</dbReference>
<gene>
    <name evidence="2" type="ORF">ASU33_20405</name>
</gene>
<evidence type="ECO:0000259" key="1">
    <source>
        <dbReference type="Pfam" id="PF06452"/>
    </source>
</evidence>
<proteinExistence type="predicted"/>
<organism evidence="2 3">
    <name type="scientific">Solirubrum puertoriconensis</name>
    <dbReference type="NCBI Taxonomy" id="1751427"/>
    <lineage>
        <taxon>Bacteria</taxon>
        <taxon>Pseudomonadati</taxon>
        <taxon>Bacteroidota</taxon>
        <taxon>Cytophagia</taxon>
        <taxon>Cytophagales</taxon>
    </lineage>
</organism>
<sequence>MAGAAPAGPECQVPLASPAPVIDGRGTEAAWARAEWRPLDQRWLGPATTAADFSGRYKVVWTPERLYVLAEITDDVEQDTHADPLERWWDDDCLEIFVDPDRSRGEHQYNHNAWAYHVALDGHVVDLGRDRQGHLFDEHVRSRRTRRGQVSTWEAAVALYPDTYDEHKPAASRPLPLRAGQPIGFALAYCDNDGSAERENFFGSEPVAGADKNRGWIDAGIFGRLRLVPPAPSTR</sequence>
<dbReference type="Gene3D" id="2.60.40.1190">
    <property type="match status" value="1"/>
</dbReference>
<comment type="caution">
    <text evidence="2">The sequence shown here is derived from an EMBL/GenBank/DDBJ whole genome shotgun (WGS) entry which is preliminary data.</text>
</comment>
<dbReference type="Proteomes" id="UP000054223">
    <property type="component" value="Unassembled WGS sequence"/>
</dbReference>
<dbReference type="SUPFAM" id="SSF49344">
    <property type="entry name" value="CBD9-like"/>
    <property type="match status" value="1"/>
</dbReference>
<dbReference type="InterPro" id="IPR010502">
    <property type="entry name" value="Carb-bd_dom_fam9"/>
</dbReference>
<keyword evidence="3" id="KW-1185">Reference proteome</keyword>
<dbReference type="GO" id="GO:0004553">
    <property type="term" value="F:hydrolase activity, hydrolyzing O-glycosyl compounds"/>
    <property type="evidence" value="ECO:0007669"/>
    <property type="project" value="InterPro"/>
</dbReference>